<keyword evidence="7" id="KW-1185">Reference proteome</keyword>
<dbReference type="PANTHER" id="PTHR23088:SF27">
    <property type="entry name" value="DEAMINATED GLUTATHIONE AMIDASE"/>
    <property type="match status" value="1"/>
</dbReference>
<dbReference type="Gene3D" id="3.60.110.10">
    <property type="entry name" value="Carbon-nitrogen hydrolase"/>
    <property type="match status" value="1"/>
</dbReference>
<dbReference type="Pfam" id="PF00795">
    <property type="entry name" value="CN_hydrolase"/>
    <property type="match status" value="1"/>
</dbReference>
<dbReference type="CDD" id="cd07572">
    <property type="entry name" value="nit"/>
    <property type="match status" value="1"/>
</dbReference>
<evidence type="ECO:0000256" key="1">
    <source>
        <dbReference type="ARBA" id="ARBA00004496"/>
    </source>
</evidence>
<name>A0AAN8A883_9SACH</name>
<organism evidence="6 7">
    <name type="scientific">Arxiozyma heterogenica</name>
    <dbReference type="NCBI Taxonomy" id="278026"/>
    <lineage>
        <taxon>Eukaryota</taxon>
        <taxon>Fungi</taxon>
        <taxon>Dikarya</taxon>
        <taxon>Ascomycota</taxon>
        <taxon>Saccharomycotina</taxon>
        <taxon>Saccharomycetes</taxon>
        <taxon>Saccharomycetales</taxon>
        <taxon>Saccharomycetaceae</taxon>
        <taxon>Arxiozyma</taxon>
    </lineage>
</organism>
<dbReference type="GO" id="GO:0005737">
    <property type="term" value="C:cytoplasm"/>
    <property type="evidence" value="ECO:0007669"/>
    <property type="project" value="UniProtKB-SubCell"/>
</dbReference>
<dbReference type="PANTHER" id="PTHR23088">
    <property type="entry name" value="NITRILASE-RELATED"/>
    <property type="match status" value="1"/>
</dbReference>
<dbReference type="FunFam" id="3.60.110.10:FF:000024">
    <property type="entry name" value="Deaminated glutathione amidase"/>
    <property type="match status" value="1"/>
</dbReference>
<evidence type="ECO:0000259" key="5">
    <source>
        <dbReference type="PROSITE" id="PS50263"/>
    </source>
</evidence>
<dbReference type="PROSITE" id="PS50263">
    <property type="entry name" value="CN_HYDROLASE"/>
    <property type="match status" value="1"/>
</dbReference>
<dbReference type="InterPro" id="IPR045254">
    <property type="entry name" value="Nit1/2_C-N_Hydrolase"/>
</dbReference>
<comment type="similarity">
    <text evidence="2">Belongs to the carbon-nitrogen hydrolase superfamily. NIT1/NIT2 family.</text>
</comment>
<dbReference type="SUPFAM" id="SSF56317">
    <property type="entry name" value="Carbon-nitrogen hydrolase"/>
    <property type="match status" value="1"/>
</dbReference>
<dbReference type="InterPro" id="IPR036526">
    <property type="entry name" value="C-N_Hydrolase_sf"/>
</dbReference>
<dbReference type="GO" id="GO:0016811">
    <property type="term" value="F:hydrolase activity, acting on carbon-nitrogen (but not peptide) bonds, in linear amides"/>
    <property type="evidence" value="ECO:0007669"/>
    <property type="project" value="InterPro"/>
</dbReference>
<comment type="subcellular location">
    <subcellularLocation>
        <location evidence="1">Cytoplasm</location>
    </subcellularLocation>
</comment>
<reference evidence="7" key="1">
    <citation type="submission" date="2023-07" db="EMBL/GenBank/DDBJ databases">
        <title>A draft genome of Kazachstania heterogenica Y-27499.</title>
        <authorList>
            <person name="Donic C."/>
            <person name="Kralova J.S."/>
            <person name="Fidel L."/>
            <person name="Ben-Dor S."/>
            <person name="Jung S."/>
        </authorList>
    </citation>
    <scope>NUCLEOTIDE SEQUENCE [LARGE SCALE GENOMIC DNA]</scope>
    <source>
        <strain evidence="7">Y27499</strain>
    </source>
</reference>
<dbReference type="EMBL" id="JAWIZZ010000006">
    <property type="protein sequence ID" value="KAK5782267.1"/>
    <property type="molecule type" value="Genomic_DNA"/>
</dbReference>
<dbReference type="InterPro" id="IPR003010">
    <property type="entry name" value="C-N_Hydrolase"/>
</dbReference>
<accession>A0AAN8A883</accession>
<proteinExistence type="inferred from homology"/>
<feature type="domain" description="CN hydrolase" evidence="5">
    <location>
        <begin position="2"/>
        <end position="292"/>
    </location>
</feature>
<dbReference type="InterPro" id="IPR001110">
    <property type="entry name" value="UPF0012_CS"/>
</dbReference>
<keyword evidence="3" id="KW-0963">Cytoplasm</keyword>
<evidence type="ECO:0000313" key="7">
    <source>
        <dbReference type="Proteomes" id="UP001306508"/>
    </source>
</evidence>
<evidence type="ECO:0000256" key="3">
    <source>
        <dbReference type="ARBA" id="ARBA00022490"/>
    </source>
</evidence>
<dbReference type="Proteomes" id="UP001306508">
    <property type="component" value="Unassembled WGS sequence"/>
</dbReference>
<evidence type="ECO:0000256" key="4">
    <source>
        <dbReference type="ARBA" id="ARBA00022801"/>
    </source>
</evidence>
<dbReference type="PROSITE" id="PS01227">
    <property type="entry name" value="UPF0012"/>
    <property type="match status" value="1"/>
</dbReference>
<dbReference type="AlphaFoldDB" id="A0AAN8A883"/>
<evidence type="ECO:0000256" key="2">
    <source>
        <dbReference type="ARBA" id="ARBA00010613"/>
    </source>
</evidence>
<sequence>MNKIAIGQLCSSANLKANLDTVIRLISEAIDNDVKVIFFPEASDYIAQNSLHSKYLVQKSPEFVTKLQKSIRNLVLQKGKPIDVSIGVHLPISTNESSIYDKNHIKNDDRVRNMLLYINHKGEIIDRYQKLHLFDVDIPNGPILKESESVQPGKHLPNIIDTPVGKLGSAICYDIRFPELSLKLRSTGSEIICFPSAFTMKTGKAHWELLARARAIDTQCYIVMPGQDGIHNTNDPKWSNLNKNMTTSTIAENIIQRQSWGHSMIVDPWGTVIAKADPDIQGPQLIFADVDHQVLREIRMKMPLWQQRRKDIFM</sequence>
<comment type="caution">
    <text evidence="6">The sequence shown here is derived from an EMBL/GenBank/DDBJ whole genome shotgun (WGS) entry which is preliminary data.</text>
</comment>
<keyword evidence="4" id="KW-0378">Hydrolase</keyword>
<evidence type="ECO:0000313" key="6">
    <source>
        <dbReference type="EMBL" id="KAK5782267.1"/>
    </source>
</evidence>
<protein>
    <recommendedName>
        <fullName evidence="5">CN hydrolase domain-containing protein</fullName>
    </recommendedName>
</protein>
<gene>
    <name evidence="6" type="ORF">RI543_000197</name>
</gene>